<evidence type="ECO:0000259" key="1">
    <source>
        <dbReference type="Pfam" id="PF13577"/>
    </source>
</evidence>
<accession>A0A178CN34</accession>
<feature type="domain" description="SnoaL-like" evidence="1">
    <location>
        <begin position="7"/>
        <end position="131"/>
    </location>
</feature>
<evidence type="ECO:0000313" key="2">
    <source>
        <dbReference type="EMBL" id="OAL31229.1"/>
    </source>
</evidence>
<dbReference type="InterPro" id="IPR037401">
    <property type="entry name" value="SnoaL-like"/>
</dbReference>
<evidence type="ECO:0000313" key="3">
    <source>
        <dbReference type="Proteomes" id="UP000185904"/>
    </source>
</evidence>
<dbReference type="EMBL" id="LVCJ01000064">
    <property type="protein sequence ID" value="OAL31229.1"/>
    <property type="molecule type" value="Genomic_DNA"/>
</dbReference>
<dbReference type="GeneID" id="34591690"/>
<dbReference type="RefSeq" id="XP_022497421.1">
    <property type="nucleotide sequence ID" value="XM_022646563.1"/>
</dbReference>
<reference evidence="2 3" key="1">
    <citation type="submission" date="2016-03" db="EMBL/GenBank/DDBJ databases">
        <title>The draft genome sequence of Fonsecaea nubica causative agent of cutaneous subcutaneous infection in human host.</title>
        <authorList>
            <person name="Costa F."/>
            <person name="Sybren D.H."/>
            <person name="Raittz R.T."/>
            <person name="Weiss V.A."/>
            <person name="Leao A.C."/>
            <person name="Gomes R."/>
            <person name="De Souza E.M."/>
            <person name="Pedrosa F.O."/>
            <person name="Steffens M.B."/>
            <person name="Bombassaro A."/>
            <person name="Tadra-Sfeir M.Z."/>
            <person name="Moreno L.F."/>
            <person name="Najafzadeh M.J."/>
            <person name="Felipe M.S."/>
            <person name="Teixeira M."/>
            <person name="Sun J."/>
            <person name="Xi L."/>
            <person name="Castro M.A."/>
            <person name="Vicente V.A."/>
        </authorList>
    </citation>
    <scope>NUCLEOTIDE SEQUENCE [LARGE SCALE GENOMIC DNA]</scope>
    <source>
        <strain evidence="2 3">CBS 269.64</strain>
    </source>
</reference>
<comment type="caution">
    <text evidence="2">The sequence shown here is derived from an EMBL/GenBank/DDBJ whole genome shotgun (WGS) entry which is preliminary data.</text>
</comment>
<dbReference type="Gene3D" id="3.10.450.50">
    <property type="match status" value="1"/>
</dbReference>
<dbReference type="AlphaFoldDB" id="A0A178CN34"/>
<protein>
    <recommendedName>
        <fullName evidence="1">SnoaL-like domain-containing protein</fullName>
    </recommendedName>
</protein>
<sequence>MDTLAVLIAKDKIRDLVMPYSRAADQRDSELMRSLYTHDAVDNHGEVFHCNADEIIAFMKTAEPSMGYTGHYLCNHLISVTSEDEAHGEAYVVAYHVMLGDHGAVSEVTMLVRYVDHYRKEQGQWRFAKRDAIFDYQMSRPIGDQKQIFPDLDLTYQLLPGHLFARGGRK</sequence>
<gene>
    <name evidence="2" type="ORF">AYO20_08284</name>
</gene>
<proteinExistence type="predicted"/>
<dbReference type="Pfam" id="PF13577">
    <property type="entry name" value="SnoaL_4"/>
    <property type="match status" value="1"/>
</dbReference>
<organism evidence="2 3">
    <name type="scientific">Fonsecaea nubica</name>
    <dbReference type="NCBI Taxonomy" id="856822"/>
    <lineage>
        <taxon>Eukaryota</taxon>
        <taxon>Fungi</taxon>
        <taxon>Dikarya</taxon>
        <taxon>Ascomycota</taxon>
        <taxon>Pezizomycotina</taxon>
        <taxon>Eurotiomycetes</taxon>
        <taxon>Chaetothyriomycetidae</taxon>
        <taxon>Chaetothyriales</taxon>
        <taxon>Herpotrichiellaceae</taxon>
        <taxon>Fonsecaea</taxon>
    </lineage>
</organism>
<dbReference type="CDD" id="cd00531">
    <property type="entry name" value="NTF2_like"/>
    <property type="match status" value="1"/>
</dbReference>
<keyword evidence="3" id="KW-1185">Reference proteome</keyword>
<dbReference type="InterPro" id="IPR032710">
    <property type="entry name" value="NTF2-like_dom_sf"/>
</dbReference>
<dbReference type="Proteomes" id="UP000185904">
    <property type="component" value="Unassembled WGS sequence"/>
</dbReference>
<name>A0A178CN34_9EURO</name>
<dbReference type="SUPFAM" id="SSF54427">
    <property type="entry name" value="NTF2-like"/>
    <property type="match status" value="1"/>
</dbReference>